<dbReference type="EMBL" id="KN880477">
    <property type="protein sequence ID" value="KIY69859.1"/>
    <property type="molecule type" value="Genomic_DNA"/>
</dbReference>
<proteinExistence type="predicted"/>
<evidence type="ECO:0000313" key="2">
    <source>
        <dbReference type="EMBL" id="KIY69859.1"/>
    </source>
</evidence>
<feature type="compositionally biased region" description="Polar residues" evidence="1">
    <location>
        <begin position="174"/>
        <end position="183"/>
    </location>
</feature>
<accession>A0A0D7BIF5</accession>
<protein>
    <submittedName>
        <fullName evidence="2">Uncharacterized protein</fullName>
    </submittedName>
</protein>
<sequence>MWEYFASIAVSFSFRLPPSPLSLVQDTLTRQPFTTLATASTFAFRRGMDFSEMFSFQYPSPQSSSSVRPDTGMRSSSSQGVCRFFRTCDTPNSLPLGYCAEVPSARHAYPSPIWSPYSVRPKPKLRPATFDGPPHPSPILREASAFSGSRSPSPVEFLPSPLSESPHERAVASPDQNTQTFPTAATGKHSTSSVDDDVTDEELYGDHTLDEELYGSAQPKAPIAELGDLDDDPRFGPAPVAPAATSTVLAYLPGLFATPPSSPSARRSSSPRLIAPKAQYPFPQWAGQVSKARFSHSEFPTYAIRRHRPVCPHPDYPVPVQYEGDLPGFGTEDEPYVCDTPSPVPYPEFQYRCSCQYGASTPCRCSTSPSTHIGSAHAPMPYRDRTPSVRAPTPPAPQTQDRRLSLGYILGAERPRDDEERFEKLRSSVESSSSPDDFTGSMLGAKRRREYDDDEEDQGPECKKTRSA</sequence>
<organism evidence="2 3">
    <name type="scientific">Cylindrobasidium torrendii FP15055 ss-10</name>
    <dbReference type="NCBI Taxonomy" id="1314674"/>
    <lineage>
        <taxon>Eukaryota</taxon>
        <taxon>Fungi</taxon>
        <taxon>Dikarya</taxon>
        <taxon>Basidiomycota</taxon>
        <taxon>Agaricomycotina</taxon>
        <taxon>Agaricomycetes</taxon>
        <taxon>Agaricomycetidae</taxon>
        <taxon>Agaricales</taxon>
        <taxon>Marasmiineae</taxon>
        <taxon>Physalacriaceae</taxon>
        <taxon>Cylindrobasidium</taxon>
    </lineage>
</organism>
<feature type="region of interest" description="Disordered" evidence="1">
    <location>
        <begin position="366"/>
        <end position="468"/>
    </location>
</feature>
<name>A0A0D7BIF5_9AGAR</name>
<dbReference type="AlphaFoldDB" id="A0A0D7BIF5"/>
<feature type="compositionally biased region" description="Basic and acidic residues" evidence="1">
    <location>
        <begin position="413"/>
        <end position="427"/>
    </location>
</feature>
<keyword evidence="3" id="KW-1185">Reference proteome</keyword>
<gene>
    <name evidence="2" type="ORF">CYLTODRAFT_420301</name>
</gene>
<evidence type="ECO:0000313" key="3">
    <source>
        <dbReference type="Proteomes" id="UP000054007"/>
    </source>
</evidence>
<feature type="region of interest" description="Disordered" evidence="1">
    <location>
        <begin position="125"/>
        <end position="197"/>
    </location>
</feature>
<reference evidence="2 3" key="1">
    <citation type="journal article" date="2015" name="Fungal Genet. Biol.">
        <title>Evolution of novel wood decay mechanisms in Agaricales revealed by the genome sequences of Fistulina hepatica and Cylindrobasidium torrendii.</title>
        <authorList>
            <person name="Floudas D."/>
            <person name="Held B.W."/>
            <person name="Riley R."/>
            <person name="Nagy L.G."/>
            <person name="Koehler G."/>
            <person name="Ransdell A.S."/>
            <person name="Younus H."/>
            <person name="Chow J."/>
            <person name="Chiniquy J."/>
            <person name="Lipzen A."/>
            <person name="Tritt A."/>
            <person name="Sun H."/>
            <person name="Haridas S."/>
            <person name="LaButti K."/>
            <person name="Ohm R.A."/>
            <person name="Kues U."/>
            <person name="Blanchette R.A."/>
            <person name="Grigoriev I.V."/>
            <person name="Minto R.E."/>
            <person name="Hibbett D.S."/>
        </authorList>
    </citation>
    <scope>NUCLEOTIDE SEQUENCE [LARGE SCALE GENOMIC DNA]</scope>
    <source>
        <strain evidence="2 3">FP15055 ss-10</strain>
    </source>
</reference>
<dbReference type="Proteomes" id="UP000054007">
    <property type="component" value="Unassembled WGS sequence"/>
</dbReference>
<evidence type="ECO:0000256" key="1">
    <source>
        <dbReference type="SAM" id="MobiDB-lite"/>
    </source>
</evidence>